<gene>
    <name evidence="1" type="ORF">GSMUA_301390.1</name>
</gene>
<organism evidence="1">
    <name type="scientific">Musa acuminata subsp. malaccensis</name>
    <name type="common">Wild banana</name>
    <name type="synonym">Musa malaccensis</name>
    <dbReference type="NCBI Taxonomy" id="214687"/>
    <lineage>
        <taxon>Eukaryota</taxon>
        <taxon>Viridiplantae</taxon>
        <taxon>Streptophyta</taxon>
        <taxon>Embryophyta</taxon>
        <taxon>Tracheophyta</taxon>
        <taxon>Spermatophyta</taxon>
        <taxon>Magnoliopsida</taxon>
        <taxon>Liliopsida</taxon>
        <taxon>Zingiberales</taxon>
        <taxon>Musaceae</taxon>
        <taxon>Musa</taxon>
    </lineage>
</organism>
<evidence type="ECO:0000313" key="1">
    <source>
        <dbReference type="EMBL" id="CAG1859844.1"/>
    </source>
</evidence>
<dbReference type="AlphaFoldDB" id="A0A8D7FNK7"/>
<proteinExistence type="predicted"/>
<feature type="non-terminal residue" evidence="1">
    <location>
        <position position="1"/>
    </location>
</feature>
<name>A0A8D7FNK7_MUSAM</name>
<accession>A0A8D7FNK7</accession>
<dbReference type="EMBL" id="HG996466">
    <property type="protein sequence ID" value="CAG1859844.1"/>
    <property type="molecule type" value="Genomic_DNA"/>
</dbReference>
<reference evidence="1" key="1">
    <citation type="submission" date="2021-03" db="EMBL/GenBank/DDBJ databases">
        <authorList>
            <consortium name="Genoscope - CEA"/>
            <person name="William W."/>
        </authorList>
    </citation>
    <scope>NUCLEOTIDE SEQUENCE</scope>
    <source>
        <strain evidence="1">Doubled-haploid Pahang</strain>
    </source>
</reference>
<sequence length="46" mass="5139">HLIAWERAGFTFKHTLQSKLTLQSSLALGLAQLKSFQRVVGVTIRS</sequence>
<protein>
    <submittedName>
        <fullName evidence="1">(wild Malaysian banana) hypothetical protein</fullName>
    </submittedName>
</protein>